<reference evidence="5 6" key="1">
    <citation type="submission" date="2016-11" db="EMBL/GenBank/DDBJ databases">
        <title>Whole genomes of Flavobacteriaceae.</title>
        <authorList>
            <person name="Stine C."/>
            <person name="Li C."/>
            <person name="Tadesse D."/>
        </authorList>
    </citation>
    <scope>NUCLEOTIDE SEQUENCE [LARGE SCALE GENOMIC DNA]</scope>
    <source>
        <strain evidence="5 6">DSM 18292</strain>
    </source>
</reference>
<dbReference type="Gene3D" id="1.10.10.60">
    <property type="entry name" value="Homeodomain-like"/>
    <property type="match status" value="2"/>
</dbReference>
<dbReference type="PANTHER" id="PTHR43280">
    <property type="entry name" value="ARAC-FAMILY TRANSCRIPTIONAL REGULATOR"/>
    <property type="match status" value="1"/>
</dbReference>
<name>A0A226H773_9FLAO</name>
<dbReference type="SMART" id="SM00342">
    <property type="entry name" value="HTH_ARAC"/>
    <property type="match status" value="1"/>
</dbReference>
<dbReference type="InterPro" id="IPR009057">
    <property type="entry name" value="Homeodomain-like_sf"/>
</dbReference>
<keyword evidence="1" id="KW-0805">Transcription regulation</keyword>
<dbReference type="EMBL" id="MUGW01000026">
    <property type="protein sequence ID" value="OXA90062.1"/>
    <property type="molecule type" value="Genomic_DNA"/>
</dbReference>
<dbReference type="Pfam" id="PF12833">
    <property type="entry name" value="HTH_18"/>
    <property type="match status" value="1"/>
</dbReference>
<proteinExistence type="predicted"/>
<protein>
    <submittedName>
        <fullName evidence="5">AraC family transcriptional regulator</fullName>
    </submittedName>
</protein>
<gene>
    <name evidence="5" type="ORF">B0A66_13760</name>
</gene>
<dbReference type="InterPro" id="IPR018060">
    <property type="entry name" value="HTH_AraC"/>
</dbReference>
<dbReference type="Proteomes" id="UP000198345">
    <property type="component" value="Unassembled WGS sequence"/>
</dbReference>
<evidence type="ECO:0000313" key="5">
    <source>
        <dbReference type="EMBL" id="OXA90062.1"/>
    </source>
</evidence>
<organism evidence="5 6">
    <name type="scientific">Flavobacterium hercynium</name>
    <dbReference type="NCBI Taxonomy" id="387094"/>
    <lineage>
        <taxon>Bacteria</taxon>
        <taxon>Pseudomonadati</taxon>
        <taxon>Bacteroidota</taxon>
        <taxon>Flavobacteriia</taxon>
        <taxon>Flavobacteriales</taxon>
        <taxon>Flavobacteriaceae</taxon>
        <taxon>Flavobacterium</taxon>
    </lineage>
</organism>
<dbReference type="GO" id="GO:0003700">
    <property type="term" value="F:DNA-binding transcription factor activity"/>
    <property type="evidence" value="ECO:0007669"/>
    <property type="project" value="InterPro"/>
</dbReference>
<keyword evidence="3" id="KW-0804">Transcription</keyword>
<evidence type="ECO:0000259" key="4">
    <source>
        <dbReference type="PROSITE" id="PS01124"/>
    </source>
</evidence>
<feature type="domain" description="HTH araC/xylS-type" evidence="4">
    <location>
        <begin position="198"/>
        <end position="303"/>
    </location>
</feature>
<sequence>MAVQFIKTITEFHELRGLPKPKHPLISLINFADVKYSSPQQHDIQLSFSFYTISVKKGMDHKYKYGEQEYEFDFNNGTVFFMAPNQVLKVKAPVNGVRPSGWMLMIHPDFIWNTSLATTIHQNDFFEYSVNEALFLSEDEEQNMILLLQNIKKEYEAAIDQFSQNIIISQIETLLNYSQRYYQRQFITRKKVNHTILSQIDQLLNQRIHSAELAEKGSITVQFLCDELHISPSYLRSLLKNLIGKTPQEYIHSKLIEKAKEKLSTTTLSVGEIAYELGFEFPQSFSKLFKKYTKQTPMEFRAGFN</sequence>
<keyword evidence="2" id="KW-0238">DNA-binding</keyword>
<dbReference type="AlphaFoldDB" id="A0A226H773"/>
<dbReference type="OrthoDB" id="2600165at2"/>
<dbReference type="SUPFAM" id="SSF46689">
    <property type="entry name" value="Homeodomain-like"/>
    <property type="match status" value="1"/>
</dbReference>
<evidence type="ECO:0000256" key="1">
    <source>
        <dbReference type="ARBA" id="ARBA00023015"/>
    </source>
</evidence>
<comment type="caution">
    <text evidence="5">The sequence shown here is derived from an EMBL/GenBank/DDBJ whole genome shotgun (WGS) entry which is preliminary data.</text>
</comment>
<dbReference type="RefSeq" id="WP_089050417.1">
    <property type="nucleotide sequence ID" value="NZ_FXTV01000004.1"/>
</dbReference>
<accession>A0A226H773</accession>
<dbReference type="PANTHER" id="PTHR43280:SF32">
    <property type="entry name" value="TRANSCRIPTIONAL REGULATORY PROTEIN"/>
    <property type="match status" value="1"/>
</dbReference>
<dbReference type="PROSITE" id="PS01124">
    <property type="entry name" value="HTH_ARAC_FAMILY_2"/>
    <property type="match status" value="1"/>
</dbReference>
<evidence type="ECO:0000256" key="3">
    <source>
        <dbReference type="ARBA" id="ARBA00023163"/>
    </source>
</evidence>
<keyword evidence="6" id="KW-1185">Reference proteome</keyword>
<evidence type="ECO:0000313" key="6">
    <source>
        <dbReference type="Proteomes" id="UP000198345"/>
    </source>
</evidence>
<evidence type="ECO:0000256" key="2">
    <source>
        <dbReference type="ARBA" id="ARBA00023125"/>
    </source>
</evidence>
<dbReference type="GO" id="GO:0043565">
    <property type="term" value="F:sequence-specific DNA binding"/>
    <property type="evidence" value="ECO:0007669"/>
    <property type="project" value="InterPro"/>
</dbReference>